<sequence>MKKSKLVAATAAFALIVAACTSTSVEPSTSRTPETSTTTPAVSTTQDPGTGSTSTADASDPDPAIVAALKAEIDPLIDITEELRGIQFLRRPEVVVISTAQMAARVRDDIEEEIDLEDIAITDRMFRLLGMMGPDDALAEIYPELYAEQVAGFYDGDTQELVVAADTAELSALTKSVVVHELVHALTDQYFEFHDTMTDLADAEGRSEEVAALQALAEGDATYFQFLYLQQLPLLEQAAMLVEAQDVPTDVLDSAPSFLAESLGFPYTTGFVFVQSLMDLGGAAALDRAYESLPVTTEQIMHPDRYRSGEGPRTVAPPKVVLDGWQLQVADTFGEWGLNLLFLDSVSRGDRVVATNGWGGDSYSVYYNADDVAFVMRYVGDSEEDAVEVAQALIDHTEGTLGLGDGVTDGGGRLWDTGDTYAFVDRIGDGLVYIISSDPAAGRSIRAQVSVP</sequence>
<feature type="compositionally biased region" description="Low complexity" evidence="1">
    <location>
        <begin position="23"/>
        <end position="45"/>
    </location>
</feature>
<dbReference type="EMBL" id="UOEK01000494">
    <property type="protein sequence ID" value="VAW08801.1"/>
    <property type="molecule type" value="Genomic_DNA"/>
</dbReference>
<protein>
    <submittedName>
        <fullName evidence="2">Uncharacterized protein</fullName>
    </submittedName>
</protein>
<organism evidence="2">
    <name type="scientific">hydrothermal vent metagenome</name>
    <dbReference type="NCBI Taxonomy" id="652676"/>
    <lineage>
        <taxon>unclassified sequences</taxon>
        <taxon>metagenomes</taxon>
        <taxon>ecological metagenomes</taxon>
    </lineage>
</organism>
<reference evidence="2" key="1">
    <citation type="submission" date="2018-06" db="EMBL/GenBank/DDBJ databases">
        <authorList>
            <person name="Zhirakovskaya E."/>
        </authorList>
    </citation>
    <scope>NUCLEOTIDE SEQUENCE</scope>
</reference>
<feature type="compositionally biased region" description="Polar residues" evidence="1">
    <location>
        <begin position="46"/>
        <end position="57"/>
    </location>
</feature>
<name>A0A3B0SR19_9ZZZZ</name>
<evidence type="ECO:0000256" key="1">
    <source>
        <dbReference type="SAM" id="MobiDB-lite"/>
    </source>
</evidence>
<evidence type="ECO:0000313" key="2">
    <source>
        <dbReference type="EMBL" id="VAW08801.1"/>
    </source>
</evidence>
<proteinExistence type="predicted"/>
<dbReference type="PROSITE" id="PS51257">
    <property type="entry name" value="PROKAR_LIPOPROTEIN"/>
    <property type="match status" value="1"/>
</dbReference>
<feature type="region of interest" description="Disordered" evidence="1">
    <location>
        <begin position="23"/>
        <end position="61"/>
    </location>
</feature>
<dbReference type="AlphaFoldDB" id="A0A3B0SR19"/>
<accession>A0A3B0SR19</accession>
<gene>
    <name evidence="2" type="ORF">MNBD_ACTINO02-1742</name>
</gene>